<reference evidence="2 3" key="1">
    <citation type="submission" date="2017-03" db="EMBL/GenBank/DDBJ databases">
        <title>Genome sequencing of Shewanella japonica KCTC 22435.</title>
        <authorList>
            <person name="Kim K.M."/>
        </authorList>
    </citation>
    <scope>NUCLEOTIDE SEQUENCE [LARGE SCALE GENOMIC DNA]</scope>
    <source>
        <strain evidence="2 3">KCTC 22435</strain>
    </source>
</reference>
<dbReference type="RefSeq" id="WP_080916912.1">
    <property type="nucleotide sequence ID" value="NZ_CP020472.1"/>
</dbReference>
<sequence>MIDIKPIDKLESISQLKAQYFALSSAPLDGMWHFGFVPMASHFGFYEQDNLVGFCCINDENYLLQFYLAPEAETDAKALFRFIAQQQSQVIKQVKGAYVSTAEPHYLSLCMDNSTQFALNTLMYQQLVPVNNNVTTLTLALAKPEQLQQFVEFAATNIGAPEQWVSGYYGNLISRKELFGYWQNGELLATGECRLFDEYQTEYADLGMIVAQSHRGKGLATQVLSSLINLANDRGLTPICSTEIGNIGAQKTIERAGLMPQNRIVQIAFEAK</sequence>
<gene>
    <name evidence="2" type="ORF">SJ2017_3688</name>
</gene>
<protein>
    <submittedName>
        <fullName evidence="2">N-acetyltransferase</fullName>
    </submittedName>
</protein>
<dbReference type="EMBL" id="CP020472">
    <property type="protein sequence ID" value="ARD23931.1"/>
    <property type="molecule type" value="Genomic_DNA"/>
</dbReference>
<proteinExistence type="predicted"/>
<dbReference type="Gene3D" id="3.40.630.30">
    <property type="match status" value="1"/>
</dbReference>
<accession>A0ABN4YHI7</accession>
<dbReference type="SUPFAM" id="SSF55729">
    <property type="entry name" value="Acyl-CoA N-acyltransferases (Nat)"/>
    <property type="match status" value="1"/>
</dbReference>
<name>A0ABN4YHI7_9GAMM</name>
<dbReference type="Proteomes" id="UP000191820">
    <property type="component" value="Chromosome"/>
</dbReference>
<dbReference type="PROSITE" id="PS51186">
    <property type="entry name" value="GNAT"/>
    <property type="match status" value="1"/>
</dbReference>
<dbReference type="CDD" id="cd04301">
    <property type="entry name" value="NAT_SF"/>
    <property type="match status" value="1"/>
</dbReference>
<organism evidence="2 3">
    <name type="scientific">Shewanella japonica</name>
    <dbReference type="NCBI Taxonomy" id="93973"/>
    <lineage>
        <taxon>Bacteria</taxon>
        <taxon>Pseudomonadati</taxon>
        <taxon>Pseudomonadota</taxon>
        <taxon>Gammaproteobacteria</taxon>
        <taxon>Alteromonadales</taxon>
        <taxon>Shewanellaceae</taxon>
        <taxon>Shewanella</taxon>
    </lineage>
</organism>
<evidence type="ECO:0000313" key="3">
    <source>
        <dbReference type="Proteomes" id="UP000191820"/>
    </source>
</evidence>
<dbReference type="InterPro" id="IPR000182">
    <property type="entry name" value="GNAT_dom"/>
</dbReference>
<dbReference type="InterPro" id="IPR016181">
    <property type="entry name" value="Acyl_CoA_acyltransferase"/>
</dbReference>
<feature type="domain" description="N-acetyltransferase" evidence="1">
    <location>
        <begin position="137"/>
        <end position="272"/>
    </location>
</feature>
<dbReference type="Pfam" id="PF00583">
    <property type="entry name" value="Acetyltransf_1"/>
    <property type="match status" value="1"/>
</dbReference>
<dbReference type="Pfam" id="PF18015">
    <property type="entry name" value="Acetyltransf_19"/>
    <property type="match status" value="1"/>
</dbReference>
<evidence type="ECO:0000259" key="1">
    <source>
        <dbReference type="PROSITE" id="PS51186"/>
    </source>
</evidence>
<dbReference type="Gene3D" id="3.40.630.80">
    <property type="match status" value="1"/>
</dbReference>
<evidence type="ECO:0000313" key="2">
    <source>
        <dbReference type="EMBL" id="ARD23931.1"/>
    </source>
</evidence>
<keyword evidence="3" id="KW-1185">Reference proteome</keyword>
<dbReference type="InterPro" id="IPR040579">
    <property type="entry name" value="Acetyltransf_19"/>
</dbReference>